<sequence length="175" mass="19884">MKKSIMSCEYRISPLRSIDDFFLSSARFEKPRFGSRIVSNLHYYQTNYFLVILVVFIIFGIISPQKMLLSLAVIAMSVLAMVYASGCMSERPRIPPNTYQTYLYFAVIITSSYLVLHNFASISILLTSLLISISLILIHASMRLRNIKNKISDKMGTKNTPMGLILNAINIQNED</sequence>
<evidence type="ECO:0000256" key="1">
    <source>
        <dbReference type="ARBA" id="ARBA00004141"/>
    </source>
</evidence>
<accession>A0A7R9L9L4</accession>
<gene>
    <name evidence="6" type="ORF">OSB1V03_LOCUS16590</name>
</gene>
<keyword evidence="4 5" id="KW-0472">Membrane</keyword>
<proteinExistence type="inferred from homology"/>
<dbReference type="PANTHER" id="PTHR12859">
    <property type="entry name" value="PRA1 PROTEIN"/>
    <property type="match status" value="1"/>
</dbReference>
<dbReference type="EMBL" id="CAJPIZ010018673">
    <property type="protein sequence ID" value="CAG2116631.1"/>
    <property type="molecule type" value="Genomic_DNA"/>
</dbReference>
<evidence type="ECO:0000256" key="5">
    <source>
        <dbReference type="RuleBase" id="RU363107"/>
    </source>
</evidence>
<evidence type="ECO:0000256" key="3">
    <source>
        <dbReference type="ARBA" id="ARBA00022989"/>
    </source>
</evidence>
<reference evidence="6" key="1">
    <citation type="submission" date="2020-11" db="EMBL/GenBank/DDBJ databases">
        <authorList>
            <person name="Tran Van P."/>
        </authorList>
    </citation>
    <scope>NUCLEOTIDE SEQUENCE</scope>
</reference>
<feature type="transmembrane region" description="Helical" evidence="5">
    <location>
        <begin position="122"/>
        <end position="140"/>
    </location>
</feature>
<name>A0A7R9L9L4_9ACAR</name>
<dbReference type="InterPro" id="IPR004895">
    <property type="entry name" value="Prenylated_rab_accept_PRA1"/>
</dbReference>
<dbReference type="Proteomes" id="UP000759131">
    <property type="component" value="Unassembled WGS sequence"/>
</dbReference>
<keyword evidence="2 5" id="KW-0812">Transmembrane</keyword>
<dbReference type="PANTHER" id="PTHR12859:SF0">
    <property type="entry name" value="PRA1 FAMILY PROTEIN"/>
    <property type="match status" value="1"/>
</dbReference>
<keyword evidence="3 5" id="KW-1133">Transmembrane helix</keyword>
<organism evidence="6">
    <name type="scientific">Medioppia subpectinata</name>
    <dbReference type="NCBI Taxonomy" id="1979941"/>
    <lineage>
        <taxon>Eukaryota</taxon>
        <taxon>Metazoa</taxon>
        <taxon>Ecdysozoa</taxon>
        <taxon>Arthropoda</taxon>
        <taxon>Chelicerata</taxon>
        <taxon>Arachnida</taxon>
        <taxon>Acari</taxon>
        <taxon>Acariformes</taxon>
        <taxon>Sarcoptiformes</taxon>
        <taxon>Oribatida</taxon>
        <taxon>Brachypylina</taxon>
        <taxon>Oppioidea</taxon>
        <taxon>Oppiidae</taxon>
        <taxon>Medioppia</taxon>
    </lineage>
</organism>
<comment type="subcellular location">
    <subcellularLocation>
        <location evidence="1 5">Membrane</location>
        <topology evidence="1 5">Multi-pass membrane protein</topology>
    </subcellularLocation>
</comment>
<evidence type="ECO:0000256" key="4">
    <source>
        <dbReference type="ARBA" id="ARBA00023136"/>
    </source>
</evidence>
<evidence type="ECO:0000313" key="7">
    <source>
        <dbReference type="Proteomes" id="UP000759131"/>
    </source>
</evidence>
<feature type="transmembrane region" description="Helical" evidence="5">
    <location>
        <begin position="68"/>
        <end position="87"/>
    </location>
</feature>
<dbReference type="OrthoDB" id="18213at2759"/>
<dbReference type="GO" id="GO:0016020">
    <property type="term" value="C:membrane"/>
    <property type="evidence" value="ECO:0007669"/>
    <property type="project" value="UniProtKB-SubCell"/>
</dbReference>
<evidence type="ECO:0000256" key="2">
    <source>
        <dbReference type="ARBA" id="ARBA00022692"/>
    </source>
</evidence>
<feature type="transmembrane region" description="Helical" evidence="5">
    <location>
        <begin position="99"/>
        <end position="116"/>
    </location>
</feature>
<dbReference type="Pfam" id="PF03208">
    <property type="entry name" value="PRA1"/>
    <property type="match status" value="1"/>
</dbReference>
<evidence type="ECO:0000313" key="6">
    <source>
        <dbReference type="EMBL" id="CAD7636288.1"/>
    </source>
</evidence>
<keyword evidence="7" id="KW-1185">Reference proteome</keyword>
<protein>
    <recommendedName>
        <fullName evidence="5">PRA1 family protein</fullName>
    </recommendedName>
</protein>
<comment type="similarity">
    <text evidence="5">Belongs to the PRA1 family.</text>
</comment>
<dbReference type="AlphaFoldDB" id="A0A7R9L9L4"/>
<feature type="transmembrane region" description="Helical" evidence="5">
    <location>
        <begin position="41"/>
        <end position="62"/>
    </location>
</feature>
<dbReference type="EMBL" id="OC873248">
    <property type="protein sequence ID" value="CAD7636288.1"/>
    <property type="molecule type" value="Genomic_DNA"/>
</dbReference>